<dbReference type="PROSITE" id="PS51379">
    <property type="entry name" value="4FE4S_FER_2"/>
    <property type="match status" value="8"/>
</dbReference>
<dbReference type="CDD" id="cd10549">
    <property type="entry name" value="MtMvhB_like"/>
    <property type="match status" value="2"/>
</dbReference>
<evidence type="ECO:0000256" key="5">
    <source>
        <dbReference type="ARBA" id="ARBA00023014"/>
    </source>
</evidence>
<feature type="domain" description="4Fe-4S ferredoxin-type" evidence="6">
    <location>
        <begin position="203"/>
        <end position="232"/>
    </location>
</feature>
<evidence type="ECO:0000256" key="3">
    <source>
        <dbReference type="ARBA" id="ARBA00022737"/>
    </source>
</evidence>
<dbReference type="KEGG" id="manq:L1994_01125"/>
<keyword evidence="5" id="KW-0411">Iron-sulfur</keyword>
<feature type="domain" description="4Fe-4S ferredoxin-type" evidence="6">
    <location>
        <begin position="165"/>
        <end position="192"/>
    </location>
</feature>
<dbReference type="AlphaFoldDB" id="A0AAF0FV60"/>
<feature type="domain" description="4Fe-4S ferredoxin-type" evidence="6">
    <location>
        <begin position="316"/>
        <end position="346"/>
    </location>
</feature>
<evidence type="ECO:0000313" key="8">
    <source>
        <dbReference type="Proteomes" id="UP001218895"/>
    </source>
</evidence>
<dbReference type="Pfam" id="PF12838">
    <property type="entry name" value="Fer4_7"/>
    <property type="match status" value="2"/>
</dbReference>
<dbReference type="EMBL" id="CP091092">
    <property type="protein sequence ID" value="WFN37028.1"/>
    <property type="molecule type" value="Genomic_DNA"/>
</dbReference>
<protein>
    <submittedName>
        <fullName evidence="7">4Fe-4S binding protein</fullName>
    </submittedName>
</protein>
<dbReference type="GO" id="GO:0051539">
    <property type="term" value="F:4 iron, 4 sulfur cluster binding"/>
    <property type="evidence" value="ECO:0007669"/>
    <property type="project" value="UniProtKB-KW"/>
</dbReference>
<feature type="domain" description="4Fe-4S ferredoxin-type" evidence="6">
    <location>
        <begin position="242"/>
        <end position="271"/>
    </location>
</feature>
<dbReference type="GO" id="GO:0016491">
    <property type="term" value="F:oxidoreductase activity"/>
    <property type="evidence" value="ECO:0007669"/>
    <property type="project" value="UniProtKB-ARBA"/>
</dbReference>
<dbReference type="GO" id="GO:0046872">
    <property type="term" value="F:metal ion binding"/>
    <property type="evidence" value="ECO:0007669"/>
    <property type="project" value="UniProtKB-KW"/>
</dbReference>
<gene>
    <name evidence="7" type="ORF">L1994_01125</name>
</gene>
<dbReference type="InterPro" id="IPR017900">
    <property type="entry name" value="4Fe4S_Fe_S_CS"/>
</dbReference>
<feature type="domain" description="4Fe-4S ferredoxin-type" evidence="6">
    <location>
        <begin position="69"/>
        <end position="98"/>
    </location>
</feature>
<accession>A0AAF0FV60</accession>
<dbReference type="InterPro" id="IPR017896">
    <property type="entry name" value="4Fe4S_Fe-S-bd"/>
</dbReference>
<keyword evidence="8" id="KW-1185">Reference proteome</keyword>
<evidence type="ECO:0000256" key="2">
    <source>
        <dbReference type="ARBA" id="ARBA00022723"/>
    </source>
</evidence>
<keyword evidence="3" id="KW-0677">Repeat</keyword>
<feature type="domain" description="4Fe-4S ferredoxin-type" evidence="6">
    <location>
        <begin position="274"/>
        <end position="304"/>
    </location>
</feature>
<keyword evidence="2" id="KW-0479">Metal-binding</keyword>
<evidence type="ECO:0000256" key="1">
    <source>
        <dbReference type="ARBA" id="ARBA00022485"/>
    </source>
</evidence>
<dbReference type="RefSeq" id="WP_278099866.1">
    <property type="nucleotide sequence ID" value="NZ_CP091092.1"/>
</dbReference>
<dbReference type="FunFam" id="3.30.70.20:FF:000035">
    <property type="entry name" value="Iron hydrogenase 1"/>
    <property type="match status" value="1"/>
</dbReference>
<dbReference type="Proteomes" id="UP001218895">
    <property type="component" value="Chromosome"/>
</dbReference>
<dbReference type="PANTHER" id="PTHR43193">
    <property type="match status" value="1"/>
</dbReference>
<dbReference type="GeneID" id="79948954"/>
<dbReference type="PANTHER" id="PTHR43193:SF2">
    <property type="entry name" value="POLYFERREDOXIN PROTEIN FWDF"/>
    <property type="match status" value="1"/>
</dbReference>
<dbReference type="InterPro" id="IPR043256">
    <property type="entry name" value="MvhB-like"/>
</dbReference>
<dbReference type="Gene3D" id="3.30.70.3270">
    <property type="match status" value="3"/>
</dbReference>
<feature type="domain" description="4Fe-4S ferredoxin-type" evidence="6">
    <location>
        <begin position="28"/>
        <end position="57"/>
    </location>
</feature>
<name>A0AAF0FV60_9EURY</name>
<dbReference type="Gene3D" id="3.30.70.20">
    <property type="match status" value="2"/>
</dbReference>
<sequence>MNTLFPKYSRRQEGNIITMEQKLLKQVNNLILDNDKCTGCGICYDSCPEEAISIGPVGAVRRGSIEYGQSISVDEKQCSYCGVCVIMCPFGALDLKIDGESRLPIAENEGFPVYDKVAEINGEKCVQCTTCEDVCPRDAIIRDVPVFEGKDKSGLKKAQALAVNNEFKYNEDKCTYCGLCGEICAAIDVVRKPFSAESGVLDGEVKWNKDLCDGCLLCVEICPSEAIEVQRGEVAKKLGNKGSVSIDNGPCCTCRWCAVNCPTEAITVEKIFEGDIEFHAEKCPGGCSTCMDICPANAIYMPSPKSPGDMHGEIEANIAVNKDFCILCGVCVNACPGEDIIVMKRTGIKVKGKETDLFLRIKEKLLTERTSKVKESVETGEVELKKTV</sequence>
<keyword evidence="1" id="KW-0004">4Fe-4S</keyword>
<evidence type="ECO:0000313" key="7">
    <source>
        <dbReference type="EMBL" id="WFN37028.1"/>
    </source>
</evidence>
<keyword evidence="4" id="KW-0408">Iron</keyword>
<dbReference type="SUPFAM" id="SSF54862">
    <property type="entry name" value="4Fe-4S ferredoxins"/>
    <property type="match status" value="1"/>
</dbReference>
<evidence type="ECO:0000256" key="4">
    <source>
        <dbReference type="ARBA" id="ARBA00023004"/>
    </source>
</evidence>
<proteinExistence type="predicted"/>
<organism evidence="7 8">
    <name type="scientific">Methanomicrobium antiquum</name>
    <dbReference type="NCBI Taxonomy" id="487686"/>
    <lineage>
        <taxon>Archaea</taxon>
        <taxon>Methanobacteriati</taxon>
        <taxon>Methanobacteriota</taxon>
        <taxon>Stenosarchaea group</taxon>
        <taxon>Methanomicrobia</taxon>
        <taxon>Methanomicrobiales</taxon>
        <taxon>Methanomicrobiaceae</taxon>
        <taxon>Methanomicrobium</taxon>
    </lineage>
</organism>
<dbReference type="PROSITE" id="PS00198">
    <property type="entry name" value="4FE4S_FER_1"/>
    <property type="match status" value="4"/>
</dbReference>
<reference evidence="7" key="1">
    <citation type="submission" date="2022-01" db="EMBL/GenBank/DDBJ databases">
        <title>Complete genome of Methanomicrobium antiquum DSM 21220.</title>
        <authorList>
            <person name="Chen S.-C."/>
            <person name="You Y.-T."/>
            <person name="Zhou Y.-Z."/>
            <person name="Lai M.-C."/>
        </authorList>
    </citation>
    <scope>NUCLEOTIDE SEQUENCE</scope>
    <source>
        <strain evidence="7">DSM 21220</strain>
    </source>
</reference>
<evidence type="ECO:0000259" key="6">
    <source>
        <dbReference type="PROSITE" id="PS51379"/>
    </source>
</evidence>
<dbReference type="InterPro" id="IPR052977">
    <property type="entry name" value="Polyferredoxin-like_ET"/>
</dbReference>
<feature type="domain" description="4Fe-4S ferredoxin-type" evidence="6">
    <location>
        <begin position="116"/>
        <end position="145"/>
    </location>
</feature>
<dbReference type="PIRSF" id="PIRSF005658">
    <property type="entry name" value="FwdF"/>
    <property type="match status" value="1"/>
</dbReference>
<dbReference type="Pfam" id="PF00037">
    <property type="entry name" value="Fer4"/>
    <property type="match status" value="1"/>
</dbReference>
<dbReference type="Pfam" id="PF13237">
    <property type="entry name" value="Fer4_10"/>
    <property type="match status" value="1"/>
</dbReference>